<dbReference type="AlphaFoldDB" id="A0A9P6Q1R5"/>
<accession>A0A9P6Q1R5</accession>
<comment type="caution">
    <text evidence="3">The sequence shown here is derived from an EMBL/GenBank/DDBJ whole genome shotgun (WGS) entry which is preliminary data.</text>
</comment>
<feature type="compositionally biased region" description="Low complexity" evidence="1">
    <location>
        <begin position="51"/>
        <end position="108"/>
    </location>
</feature>
<protein>
    <submittedName>
        <fullName evidence="3">Uncharacterized protein</fullName>
    </submittedName>
</protein>
<feature type="chain" id="PRO_5040421964" evidence="2">
    <location>
        <begin position="28"/>
        <end position="388"/>
    </location>
</feature>
<feature type="region of interest" description="Disordered" evidence="1">
    <location>
        <begin position="28"/>
        <end position="108"/>
    </location>
</feature>
<keyword evidence="2" id="KW-0732">Signal</keyword>
<feature type="compositionally biased region" description="Polar residues" evidence="1">
    <location>
        <begin position="257"/>
        <end position="267"/>
    </location>
</feature>
<evidence type="ECO:0000256" key="2">
    <source>
        <dbReference type="SAM" id="SignalP"/>
    </source>
</evidence>
<reference evidence="3" key="1">
    <citation type="journal article" date="2020" name="Fungal Divers.">
        <title>Resolving the Mortierellaceae phylogeny through synthesis of multi-gene phylogenetics and phylogenomics.</title>
        <authorList>
            <person name="Vandepol N."/>
            <person name="Liber J."/>
            <person name="Desiro A."/>
            <person name="Na H."/>
            <person name="Kennedy M."/>
            <person name="Barry K."/>
            <person name="Grigoriev I.V."/>
            <person name="Miller A.N."/>
            <person name="O'Donnell K."/>
            <person name="Stajich J.E."/>
            <person name="Bonito G."/>
        </authorList>
    </citation>
    <scope>NUCLEOTIDE SEQUENCE</scope>
    <source>
        <strain evidence="3">KOD948</strain>
    </source>
</reference>
<sequence length="388" mass="40881">MKLSKATTFLALCAAAVLVTIPSVTVAQSSSAEPTASATPQRTTASPTSRPPASTTNPSSIPAPTTTTQQPVVPQPTTTTVAAPNPVTTKSNAPTTTAAAPTTSATPPLTDGACVNSSTCADGLICALAATNGTTGTCIPMRQDQRICISNPVRTCITSADCNAEFSMCARDNGQMVCAGNGNPGTPSACDPSKASQGDGGVASTLKYAGIGVGSVAALAVAFALVRWQRRSQRSKTSANMFEEVDYGMTDRPPKSAEQNYPFSSRPNAHGNDNAPSPHNMDYGYDNNQYYEEPIGYTNNKDQYYGQDQYYGNNKDGGYGYDQRGGQGEFYNNAGYDNYQQHPVTSPAMAARSPRQNYNNMDNYGADQHSDMGYHHEGQGGHGGYGRY</sequence>
<feature type="region of interest" description="Disordered" evidence="1">
    <location>
        <begin position="247"/>
        <end position="281"/>
    </location>
</feature>
<feature type="compositionally biased region" description="Low complexity" evidence="1">
    <location>
        <begin position="28"/>
        <end position="41"/>
    </location>
</feature>
<proteinExistence type="predicted"/>
<evidence type="ECO:0000256" key="1">
    <source>
        <dbReference type="SAM" id="MobiDB-lite"/>
    </source>
</evidence>
<keyword evidence="4" id="KW-1185">Reference proteome</keyword>
<dbReference type="EMBL" id="JAAAJA010000211">
    <property type="protein sequence ID" value="KAG0258643.1"/>
    <property type="molecule type" value="Genomic_DNA"/>
</dbReference>
<evidence type="ECO:0000313" key="3">
    <source>
        <dbReference type="EMBL" id="KAG0258643.1"/>
    </source>
</evidence>
<name>A0A9P6Q1R5_9FUNG</name>
<dbReference type="OrthoDB" id="2442663at2759"/>
<feature type="signal peptide" evidence="2">
    <location>
        <begin position="1"/>
        <end position="27"/>
    </location>
</feature>
<evidence type="ECO:0000313" key="4">
    <source>
        <dbReference type="Proteomes" id="UP000726737"/>
    </source>
</evidence>
<gene>
    <name evidence="3" type="ORF">BG011_003169</name>
</gene>
<organism evidence="3 4">
    <name type="scientific">Mortierella polycephala</name>
    <dbReference type="NCBI Taxonomy" id="41804"/>
    <lineage>
        <taxon>Eukaryota</taxon>
        <taxon>Fungi</taxon>
        <taxon>Fungi incertae sedis</taxon>
        <taxon>Mucoromycota</taxon>
        <taxon>Mortierellomycotina</taxon>
        <taxon>Mortierellomycetes</taxon>
        <taxon>Mortierellales</taxon>
        <taxon>Mortierellaceae</taxon>
        <taxon>Mortierella</taxon>
    </lineage>
</organism>
<dbReference type="Proteomes" id="UP000726737">
    <property type="component" value="Unassembled WGS sequence"/>
</dbReference>